<accession>A0ABT5GKH1</accession>
<reference evidence="2 3" key="1">
    <citation type="submission" date="2022-11" db="EMBL/GenBank/DDBJ databases">
        <title>Anaerobic phenanthrene biodegradation by a DNRA strain PheN6.</title>
        <authorList>
            <person name="Zhang Z."/>
        </authorList>
    </citation>
    <scope>NUCLEOTIDE SEQUENCE [LARGE SCALE GENOMIC DNA]</scope>
    <source>
        <strain evidence="2 3">PheN6</strain>
    </source>
</reference>
<evidence type="ECO:0000313" key="3">
    <source>
        <dbReference type="Proteomes" id="UP001150259"/>
    </source>
</evidence>
<keyword evidence="1" id="KW-0472">Membrane</keyword>
<feature type="transmembrane region" description="Helical" evidence="1">
    <location>
        <begin position="12"/>
        <end position="34"/>
    </location>
</feature>
<keyword evidence="3" id="KW-1185">Reference proteome</keyword>
<organism evidence="2 3">
    <name type="scientific">Intrasporangium calvum</name>
    <dbReference type="NCBI Taxonomy" id="53358"/>
    <lineage>
        <taxon>Bacteria</taxon>
        <taxon>Bacillati</taxon>
        <taxon>Actinomycetota</taxon>
        <taxon>Actinomycetes</taxon>
        <taxon>Micrococcales</taxon>
        <taxon>Intrasporangiaceae</taxon>
        <taxon>Intrasporangium</taxon>
    </lineage>
</organism>
<feature type="transmembrane region" description="Helical" evidence="1">
    <location>
        <begin position="46"/>
        <end position="67"/>
    </location>
</feature>
<dbReference type="RefSeq" id="WP_272463288.1">
    <property type="nucleotide sequence ID" value="NZ_JAPFQL010000081.1"/>
</dbReference>
<dbReference type="EMBL" id="JAPFQL010000081">
    <property type="protein sequence ID" value="MDC5698723.1"/>
    <property type="molecule type" value="Genomic_DNA"/>
</dbReference>
<dbReference type="Proteomes" id="UP001150259">
    <property type="component" value="Unassembled WGS sequence"/>
</dbReference>
<name>A0ABT5GKH1_9MICO</name>
<evidence type="ECO:0000313" key="2">
    <source>
        <dbReference type="EMBL" id="MDC5698723.1"/>
    </source>
</evidence>
<protein>
    <submittedName>
        <fullName evidence="2">Uncharacterized protein</fullName>
    </submittedName>
</protein>
<proteinExistence type="predicted"/>
<sequence length="72" mass="7744">MKGEDGRTVVSATGAMVIGSLWLLGSVAMGWGSAHDNDLGTRLEYTLAWAALGVFPGILLLLVWSYVAHQRR</sequence>
<comment type="caution">
    <text evidence="2">The sequence shown here is derived from an EMBL/GenBank/DDBJ whole genome shotgun (WGS) entry which is preliminary data.</text>
</comment>
<gene>
    <name evidence="2" type="ORF">OO014_15815</name>
</gene>
<keyword evidence="1" id="KW-0812">Transmembrane</keyword>
<keyword evidence="1" id="KW-1133">Transmembrane helix</keyword>
<evidence type="ECO:0000256" key="1">
    <source>
        <dbReference type="SAM" id="Phobius"/>
    </source>
</evidence>